<evidence type="ECO:0000259" key="7">
    <source>
        <dbReference type="PROSITE" id="PS50113"/>
    </source>
</evidence>
<dbReference type="InterPro" id="IPR035965">
    <property type="entry name" value="PAS-like_dom_sf"/>
</dbReference>
<dbReference type="EMBL" id="CP063361">
    <property type="protein sequence ID" value="UOD29332.1"/>
    <property type="molecule type" value="Genomic_DNA"/>
</dbReference>
<dbReference type="InterPro" id="IPR000700">
    <property type="entry name" value="PAS-assoc_C"/>
</dbReference>
<evidence type="ECO:0000259" key="5">
    <source>
        <dbReference type="PROSITE" id="PS50109"/>
    </source>
</evidence>
<feature type="domain" description="PAC" evidence="7">
    <location>
        <begin position="29"/>
        <end position="82"/>
    </location>
</feature>
<feature type="domain" description="Histidine kinase" evidence="5">
    <location>
        <begin position="100"/>
        <end position="323"/>
    </location>
</feature>
<protein>
    <recommendedName>
        <fullName evidence="2">histidine kinase</fullName>
        <ecNumber evidence="2">2.7.13.3</ecNumber>
    </recommendedName>
</protein>
<evidence type="ECO:0000313" key="9">
    <source>
        <dbReference type="Proteomes" id="UP000831532"/>
    </source>
</evidence>
<dbReference type="PANTHER" id="PTHR43547">
    <property type="entry name" value="TWO-COMPONENT HISTIDINE KINASE"/>
    <property type="match status" value="1"/>
</dbReference>
<dbReference type="Gene3D" id="3.40.50.2300">
    <property type="match status" value="1"/>
</dbReference>
<dbReference type="CDD" id="cd00130">
    <property type="entry name" value="PAS"/>
    <property type="match status" value="1"/>
</dbReference>
<dbReference type="SMART" id="SM00448">
    <property type="entry name" value="REC"/>
    <property type="match status" value="1"/>
</dbReference>
<dbReference type="InterPro" id="IPR001789">
    <property type="entry name" value="Sig_transdc_resp-reg_receiver"/>
</dbReference>
<proteinExistence type="predicted"/>
<dbReference type="Pfam" id="PF00072">
    <property type="entry name" value="Response_reg"/>
    <property type="match status" value="1"/>
</dbReference>
<reference evidence="8 9" key="1">
    <citation type="submission" date="2020-10" db="EMBL/GenBank/DDBJ databases">
        <title>Genome analysis of Massilia species.</title>
        <authorList>
            <person name="Jung D.-H."/>
        </authorList>
    </citation>
    <scope>NUCLEOTIDE SEQUENCE [LARGE SCALE GENOMIC DNA]</scope>
    <source>
        <strain evidence="9">sipir</strain>
    </source>
</reference>
<dbReference type="SUPFAM" id="SSF47384">
    <property type="entry name" value="Homodimeric domain of signal transducing histidine kinase"/>
    <property type="match status" value="1"/>
</dbReference>
<dbReference type="RefSeq" id="WP_243490561.1">
    <property type="nucleotide sequence ID" value="NZ_CP063361.1"/>
</dbReference>
<dbReference type="InterPro" id="IPR000014">
    <property type="entry name" value="PAS"/>
</dbReference>
<dbReference type="SUPFAM" id="SSF55785">
    <property type="entry name" value="PYP-like sensor domain (PAS domain)"/>
    <property type="match status" value="1"/>
</dbReference>
<name>A0ABY4A4P2_9BURK</name>
<dbReference type="InterPro" id="IPR013655">
    <property type="entry name" value="PAS_fold_3"/>
</dbReference>
<evidence type="ECO:0000313" key="8">
    <source>
        <dbReference type="EMBL" id="UOD29332.1"/>
    </source>
</evidence>
<evidence type="ECO:0000259" key="6">
    <source>
        <dbReference type="PROSITE" id="PS50110"/>
    </source>
</evidence>
<dbReference type="InterPro" id="IPR011006">
    <property type="entry name" value="CheY-like_superfamily"/>
</dbReference>
<dbReference type="SMART" id="SM00388">
    <property type="entry name" value="HisKA"/>
    <property type="match status" value="1"/>
</dbReference>
<dbReference type="SMART" id="SM00086">
    <property type="entry name" value="PAC"/>
    <property type="match status" value="1"/>
</dbReference>
<dbReference type="Pfam" id="PF08447">
    <property type="entry name" value="PAS_3"/>
    <property type="match status" value="1"/>
</dbReference>
<evidence type="ECO:0000256" key="2">
    <source>
        <dbReference type="ARBA" id="ARBA00012438"/>
    </source>
</evidence>
<dbReference type="InterPro" id="IPR036097">
    <property type="entry name" value="HisK_dim/P_sf"/>
</dbReference>
<feature type="modified residue" description="4-aspartylphosphate" evidence="4">
    <location>
        <position position="396"/>
    </location>
</feature>
<organism evidence="8 9">
    <name type="scientific">Massilia violaceinigra</name>
    <dbReference type="NCBI Taxonomy" id="2045208"/>
    <lineage>
        <taxon>Bacteria</taxon>
        <taxon>Pseudomonadati</taxon>
        <taxon>Pseudomonadota</taxon>
        <taxon>Betaproteobacteria</taxon>
        <taxon>Burkholderiales</taxon>
        <taxon>Oxalobacteraceae</taxon>
        <taxon>Telluria group</taxon>
        <taxon>Massilia</taxon>
    </lineage>
</organism>
<dbReference type="CDD" id="cd17580">
    <property type="entry name" value="REC_2_DhkD-like"/>
    <property type="match status" value="1"/>
</dbReference>
<dbReference type="SUPFAM" id="SSF55874">
    <property type="entry name" value="ATPase domain of HSP90 chaperone/DNA topoisomerase II/histidine kinase"/>
    <property type="match status" value="1"/>
</dbReference>
<feature type="domain" description="Response regulatory" evidence="6">
    <location>
        <begin position="347"/>
        <end position="463"/>
    </location>
</feature>
<sequence length="465" mass="50093">MTASIHPDDRAHTLASFANTADPALRSQYDSEYRTVGKDDGRVRWVAARGRGLFNAAGECIRIIGTAVDITERKQIEETLRQSEEHLRRADRIKDEFLAMLAHELRNPLAPISAAAALLQMGKLDEERVRRTSQIISRQVNHMISLVDDLLDVSRVTSGLVALDQSPLDVGQIIADAVEQVTPLIRARGQHLEVRLARKACMVLGDMKRLVQVIANVLHNAAKYTQEGGVIVLETIVLETALHDGHVQITITDNGIGMLPELVSRVFELFAQAERSSDRSLGGLGLGLALVNSLVGLHGGEVTYESAGLGHGSSFTIRLPRLLVRQSEATGGAPGAGALQAQGRALRIMVVDDNVDAADMLSMLLGQSGHQVWVEHTAQAALERARHERPDVCLLDIGLPDASGYELAQRLRAMDATAGARLVAVTGYGQEKDRAQSLAAGFDHHLVKPVDIAALGAILAATSRA</sequence>
<dbReference type="Pfam" id="PF00512">
    <property type="entry name" value="HisKA"/>
    <property type="match status" value="1"/>
</dbReference>
<keyword evidence="9" id="KW-1185">Reference proteome</keyword>
<dbReference type="Pfam" id="PF02518">
    <property type="entry name" value="HATPase_c"/>
    <property type="match status" value="1"/>
</dbReference>
<dbReference type="InterPro" id="IPR036890">
    <property type="entry name" value="HATPase_C_sf"/>
</dbReference>
<accession>A0ABY4A4P2</accession>
<dbReference type="PROSITE" id="PS50109">
    <property type="entry name" value="HIS_KIN"/>
    <property type="match status" value="1"/>
</dbReference>
<dbReference type="PROSITE" id="PS50110">
    <property type="entry name" value="RESPONSE_REGULATORY"/>
    <property type="match status" value="1"/>
</dbReference>
<dbReference type="PANTHER" id="PTHR43547:SF2">
    <property type="entry name" value="HYBRID SIGNAL TRANSDUCTION HISTIDINE KINASE C"/>
    <property type="match status" value="1"/>
</dbReference>
<dbReference type="InterPro" id="IPR001610">
    <property type="entry name" value="PAC"/>
</dbReference>
<dbReference type="EC" id="2.7.13.3" evidence="2"/>
<keyword evidence="3 4" id="KW-0597">Phosphoprotein</keyword>
<dbReference type="CDD" id="cd00082">
    <property type="entry name" value="HisKA"/>
    <property type="match status" value="1"/>
</dbReference>
<evidence type="ECO:0000256" key="4">
    <source>
        <dbReference type="PROSITE-ProRule" id="PRU00169"/>
    </source>
</evidence>
<dbReference type="PRINTS" id="PR00344">
    <property type="entry name" value="BCTRLSENSOR"/>
</dbReference>
<dbReference type="Gene3D" id="3.30.565.10">
    <property type="entry name" value="Histidine kinase-like ATPase, C-terminal domain"/>
    <property type="match status" value="1"/>
</dbReference>
<evidence type="ECO:0000256" key="3">
    <source>
        <dbReference type="ARBA" id="ARBA00022553"/>
    </source>
</evidence>
<dbReference type="PROSITE" id="PS50113">
    <property type="entry name" value="PAC"/>
    <property type="match status" value="1"/>
</dbReference>
<gene>
    <name evidence="8" type="ORF">INH39_28635</name>
</gene>
<evidence type="ECO:0000256" key="1">
    <source>
        <dbReference type="ARBA" id="ARBA00000085"/>
    </source>
</evidence>
<dbReference type="InterPro" id="IPR005467">
    <property type="entry name" value="His_kinase_dom"/>
</dbReference>
<dbReference type="SUPFAM" id="SSF52172">
    <property type="entry name" value="CheY-like"/>
    <property type="match status" value="1"/>
</dbReference>
<dbReference type="Gene3D" id="1.10.287.130">
    <property type="match status" value="1"/>
</dbReference>
<dbReference type="NCBIfam" id="TIGR00229">
    <property type="entry name" value="sensory_box"/>
    <property type="match status" value="1"/>
</dbReference>
<dbReference type="InterPro" id="IPR003594">
    <property type="entry name" value="HATPase_dom"/>
</dbReference>
<dbReference type="InterPro" id="IPR003661">
    <property type="entry name" value="HisK_dim/P_dom"/>
</dbReference>
<dbReference type="Proteomes" id="UP000831532">
    <property type="component" value="Chromosome"/>
</dbReference>
<dbReference type="InterPro" id="IPR004358">
    <property type="entry name" value="Sig_transdc_His_kin-like_C"/>
</dbReference>
<dbReference type="Gene3D" id="3.30.450.20">
    <property type="entry name" value="PAS domain"/>
    <property type="match status" value="1"/>
</dbReference>
<dbReference type="SMART" id="SM00387">
    <property type="entry name" value="HATPase_c"/>
    <property type="match status" value="1"/>
</dbReference>
<comment type="catalytic activity">
    <reaction evidence="1">
        <text>ATP + protein L-histidine = ADP + protein N-phospho-L-histidine.</text>
        <dbReference type="EC" id="2.7.13.3"/>
    </reaction>
</comment>